<feature type="region of interest" description="Disordered" evidence="12">
    <location>
        <begin position="168"/>
        <end position="322"/>
    </location>
</feature>
<evidence type="ECO:0000313" key="14">
    <source>
        <dbReference type="RefSeq" id="XP_030911662.1"/>
    </source>
</evidence>
<keyword evidence="11" id="KW-0131">Cell cycle</keyword>
<dbReference type="PANTHER" id="PTHR15874">
    <property type="entry name" value="NUCLEOLAR AND SPINDLE-ASSOCIATED PROTEIN 1"/>
    <property type="match status" value="1"/>
</dbReference>
<comment type="subcellular location">
    <subcellularLocation>
        <location evidence="2">Cytoplasm</location>
        <location evidence="2">Cytoskeleton</location>
        <location evidence="2">Spindle</location>
    </subcellularLocation>
    <subcellularLocation>
        <location evidence="1">Nucleus</location>
    </subcellularLocation>
</comment>
<dbReference type="InterPro" id="IPR026756">
    <property type="entry name" value="NuSAP"/>
</dbReference>
<feature type="compositionally biased region" description="Basic and acidic residues" evidence="12">
    <location>
        <begin position="236"/>
        <end position="256"/>
    </location>
</feature>
<dbReference type="GO" id="GO:0005730">
    <property type="term" value="C:nucleolus"/>
    <property type="evidence" value="ECO:0007669"/>
    <property type="project" value="TreeGrafter"/>
</dbReference>
<evidence type="ECO:0000256" key="11">
    <source>
        <dbReference type="ARBA" id="ARBA00023306"/>
    </source>
</evidence>
<comment type="similarity">
    <text evidence="3">Belongs to the NUSAP family.</text>
</comment>
<evidence type="ECO:0000256" key="5">
    <source>
        <dbReference type="ARBA" id="ARBA00022618"/>
    </source>
</evidence>
<dbReference type="RefSeq" id="XP_030911662.1">
    <property type="nucleotide sequence ID" value="XM_031055802.1"/>
</dbReference>
<dbReference type="GO" id="GO:0008017">
    <property type="term" value="F:microtubule binding"/>
    <property type="evidence" value="ECO:0007669"/>
    <property type="project" value="TreeGrafter"/>
</dbReference>
<keyword evidence="9" id="KW-0206">Cytoskeleton</keyword>
<dbReference type="GO" id="GO:0040001">
    <property type="term" value="P:establishment of mitotic spindle localization"/>
    <property type="evidence" value="ECO:0007669"/>
    <property type="project" value="InterPro"/>
</dbReference>
<evidence type="ECO:0000256" key="2">
    <source>
        <dbReference type="ARBA" id="ARBA00004186"/>
    </source>
</evidence>
<feature type="region of interest" description="Disordered" evidence="12">
    <location>
        <begin position="1"/>
        <end position="101"/>
    </location>
</feature>
<feature type="compositionally biased region" description="Polar residues" evidence="12">
    <location>
        <begin position="10"/>
        <end position="25"/>
    </location>
</feature>
<feature type="region of interest" description="Disordered" evidence="12">
    <location>
        <begin position="367"/>
        <end position="413"/>
    </location>
</feature>
<proteinExistence type="inferred from homology"/>
<dbReference type="AlphaFoldDB" id="A0A8N5HQS2"/>
<evidence type="ECO:0000256" key="6">
    <source>
        <dbReference type="ARBA" id="ARBA00022701"/>
    </source>
</evidence>
<dbReference type="Pfam" id="PF16006">
    <property type="entry name" value="NUSAP"/>
    <property type="match status" value="1"/>
</dbReference>
<evidence type="ECO:0000256" key="9">
    <source>
        <dbReference type="ARBA" id="ARBA00023212"/>
    </source>
</evidence>
<sequence length="606" mass="66512">MKPTAEPQDRQSFSIRSVKQAQKSLESFPSPSEPPRTSRRSFRPCRSPALPARFTVAAAHGRPGARTMGATHHPRRAPSRPTSSESSQVTSLAGAAARERCPGSSGFWGAPVPGSENAFPASRGAPSRVWSAAGCGGGSALGRPGAALPSGVRLQADKLLESLKQHFERTNEESENMGPVKSASASIKSDELSNQEEMSDSVCFITKRRGQDKKITRKKRNSHEEINSSEANPVLSDEKQVHSEMKENEVPQGEHKKGQKISQNKTQITEERAIENPGMGAGQKKQAEKTSTKGRGGQCNAHPAGGKIPLRAGRAPRSAGVTATTPNFKKLHEAQFKKMESIADYIERKKKLNESCSAVKVLTRKSNPLRASEKDTPYSKKQASGKRFLFSPNPERGRFSTTSTPCNVQRSPRNSLNAANRSILSQKSSFHPSVLSTSKMNVRFSEATKDNEHKRSLTKTPSRMSPYMEEICTPDTQKSCKLLSQKNSKGNARNNDLTASKGKVDVLTPFKFGAQPAEPTSGKKTFDLKASLSRPLRYQPHKGRLKPWGEFKENAVLSRSGGTCSHRKDYKQPHLQTREERRETLEQDRKKKKAHALGKRRGLSGC</sequence>
<feature type="region of interest" description="Disordered" evidence="12">
    <location>
        <begin position="444"/>
        <end position="465"/>
    </location>
</feature>
<feature type="compositionally biased region" description="Polar residues" evidence="12">
    <location>
        <begin position="80"/>
        <end position="91"/>
    </location>
</feature>
<evidence type="ECO:0000256" key="10">
    <source>
        <dbReference type="ARBA" id="ARBA00023242"/>
    </source>
</evidence>
<feature type="compositionally biased region" description="Basic residues" evidence="12">
    <location>
        <begin position="590"/>
        <end position="606"/>
    </location>
</feature>
<dbReference type="CTD" id="51203"/>
<dbReference type="GO" id="GO:0072686">
    <property type="term" value="C:mitotic spindle"/>
    <property type="evidence" value="ECO:0007669"/>
    <property type="project" value="TreeGrafter"/>
</dbReference>
<feature type="compositionally biased region" description="Polar residues" evidence="12">
    <location>
        <begin position="399"/>
        <end position="413"/>
    </location>
</feature>
<keyword evidence="5" id="KW-0132">Cell division</keyword>
<dbReference type="GO" id="GO:0000281">
    <property type="term" value="P:mitotic cytokinesis"/>
    <property type="evidence" value="ECO:0007669"/>
    <property type="project" value="InterPro"/>
</dbReference>
<evidence type="ECO:0000256" key="3">
    <source>
        <dbReference type="ARBA" id="ARBA00009702"/>
    </source>
</evidence>
<accession>A0A8N5HQS2</accession>
<evidence type="ECO:0000256" key="8">
    <source>
        <dbReference type="ARBA" id="ARBA00023125"/>
    </source>
</evidence>
<feature type="compositionally biased region" description="Basic residues" evidence="12">
    <location>
        <begin position="206"/>
        <end position="221"/>
    </location>
</feature>
<dbReference type="PANTHER" id="PTHR15874:SF1">
    <property type="entry name" value="NUCLEOLAR AND SPINDLE-ASSOCIATED PROTEIN 1"/>
    <property type="match status" value="1"/>
</dbReference>
<dbReference type="Proteomes" id="UP000504602">
    <property type="component" value="Unplaced"/>
</dbReference>
<dbReference type="GO" id="GO:0005874">
    <property type="term" value="C:microtubule"/>
    <property type="evidence" value="ECO:0007669"/>
    <property type="project" value="UniProtKB-KW"/>
</dbReference>
<organism evidence="13 14">
    <name type="scientific">Geospiza fortis</name>
    <name type="common">Medium ground-finch</name>
    <dbReference type="NCBI Taxonomy" id="48883"/>
    <lineage>
        <taxon>Eukaryota</taxon>
        <taxon>Metazoa</taxon>
        <taxon>Chordata</taxon>
        <taxon>Craniata</taxon>
        <taxon>Vertebrata</taxon>
        <taxon>Euteleostomi</taxon>
        <taxon>Archelosauria</taxon>
        <taxon>Archosauria</taxon>
        <taxon>Dinosauria</taxon>
        <taxon>Saurischia</taxon>
        <taxon>Theropoda</taxon>
        <taxon>Coelurosauria</taxon>
        <taxon>Aves</taxon>
        <taxon>Neognathae</taxon>
        <taxon>Neoaves</taxon>
        <taxon>Telluraves</taxon>
        <taxon>Australaves</taxon>
        <taxon>Passeriformes</taxon>
        <taxon>Thraupidae</taxon>
        <taxon>Geospiza</taxon>
    </lineage>
</organism>
<name>A0A8N5HQS2_GEOFO</name>
<dbReference type="GO" id="GO:0007076">
    <property type="term" value="P:mitotic chromosome condensation"/>
    <property type="evidence" value="ECO:0007669"/>
    <property type="project" value="TreeGrafter"/>
</dbReference>
<evidence type="ECO:0000256" key="4">
    <source>
        <dbReference type="ARBA" id="ARBA00022490"/>
    </source>
</evidence>
<evidence type="ECO:0000256" key="12">
    <source>
        <dbReference type="SAM" id="MobiDB-lite"/>
    </source>
</evidence>
<feature type="compositionally biased region" description="Basic and acidic residues" evidence="12">
    <location>
        <begin position="446"/>
        <end position="455"/>
    </location>
</feature>
<keyword evidence="4" id="KW-0963">Cytoplasm</keyword>
<keyword evidence="10" id="KW-0539">Nucleus</keyword>
<evidence type="ECO:0000313" key="13">
    <source>
        <dbReference type="Proteomes" id="UP000504602"/>
    </source>
</evidence>
<dbReference type="OrthoDB" id="3258416at2759"/>
<feature type="compositionally biased region" description="Basic and acidic residues" evidence="12">
    <location>
        <begin position="566"/>
        <end position="589"/>
    </location>
</feature>
<keyword evidence="13" id="KW-1185">Reference proteome</keyword>
<keyword evidence="7" id="KW-0498">Mitosis</keyword>
<reference evidence="14" key="1">
    <citation type="submission" date="2025-08" db="UniProtKB">
        <authorList>
            <consortium name="RefSeq"/>
        </authorList>
    </citation>
    <scope>IDENTIFICATION</scope>
</reference>
<evidence type="ECO:0000256" key="7">
    <source>
        <dbReference type="ARBA" id="ARBA00022776"/>
    </source>
</evidence>
<protein>
    <submittedName>
        <fullName evidence="14">Nucleolar and spindle-associated protein 1</fullName>
    </submittedName>
</protein>
<gene>
    <name evidence="14" type="primary">NUSAP1</name>
</gene>
<dbReference type="GO" id="GO:0003677">
    <property type="term" value="F:DNA binding"/>
    <property type="evidence" value="ECO:0007669"/>
    <property type="project" value="UniProtKB-KW"/>
</dbReference>
<dbReference type="GeneID" id="102036974"/>
<keyword evidence="8" id="KW-0238">DNA-binding</keyword>
<keyword evidence="6" id="KW-0493">Microtubule</keyword>
<evidence type="ECO:0000256" key="1">
    <source>
        <dbReference type="ARBA" id="ARBA00004123"/>
    </source>
</evidence>
<feature type="region of interest" description="Disordered" evidence="12">
    <location>
        <begin position="559"/>
        <end position="606"/>
    </location>
</feature>